<dbReference type="GO" id="GO:0051213">
    <property type="term" value="F:dioxygenase activity"/>
    <property type="evidence" value="ECO:0007669"/>
    <property type="project" value="UniProtKB-KW"/>
</dbReference>
<dbReference type="AlphaFoldDB" id="A0A8C3Y8V8"/>
<evidence type="ECO:0000313" key="9">
    <source>
        <dbReference type="Proteomes" id="UP000694563"/>
    </source>
</evidence>
<comment type="cofactor">
    <cofactor evidence="1">
        <name>L-ascorbate</name>
        <dbReference type="ChEBI" id="CHEBI:38290"/>
    </cofactor>
</comment>
<dbReference type="Proteomes" id="UP000694563">
    <property type="component" value="Chromosome 20"/>
</dbReference>
<feature type="domain" description="Fe2OG dioxygenase" evidence="7">
    <location>
        <begin position="546"/>
        <end position="648"/>
    </location>
</feature>
<keyword evidence="3" id="KW-0223">Dioxygenase</keyword>
<reference evidence="8" key="3">
    <citation type="submission" date="2025-09" db="UniProtKB">
        <authorList>
            <consortium name="Ensembl"/>
        </authorList>
    </citation>
    <scope>IDENTIFICATION</scope>
</reference>
<evidence type="ECO:0000256" key="2">
    <source>
        <dbReference type="ARBA" id="ARBA00022723"/>
    </source>
</evidence>
<feature type="compositionally biased region" description="Pro residues" evidence="6">
    <location>
        <begin position="21"/>
        <end position="34"/>
    </location>
</feature>
<dbReference type="Pfam" id="PF13640">
    <property type="entry name" value="2OG-FeII_Oxy_3"/>
    <property type="match status" value="1"/>
</dbReference>
<dbReference type="PROSITE" id="PS51471">
    <property type="entry name" value="FE2OG_OXY"/>
    <property type="match status" value="1"/>
</dbReference>
<gene>
    <name evidence="8" type="primary">OGFOD3</name>
</gene>
<dbReference type="PANTHER" id="PTHR14650:SF1">
    <property type="entry name" value="2-OXOGLUTARATE AND IRON-DEPENDENT OXYGENASE DOMAIN-CONTAINING PROTEIN 3"/>
    <property type="match status" value="1"/>
</dbReference>
<keyword evidence="5" id="KW-0408">Iron</keyword>
<dbReference type="InterPro" id="IPR039210">
    <property type="entry name" value="OGFOD3"/>
</dbReference>
<reference evidence="8" key="1">
    <citation type="submission" date="2020-10" db="EMBL/GenBank/DDBJ databases">
        <title>Catharus ustulatus (Swainson's thrush) genome, bCatUst1, primary haplotype v2.</title>
        <authorList>
            <person name="Delmore K."/>
            <person name="Vafadar M."/>
            <person name="Formenti G."/>
            <person name="Chow W."/>
            <person name="Pelan S."/>
            <person name="Howe K."/>
            <person name="Rhie A."/>
            <person name="Mountcastle J."/>
            <person name="Haase B."/>
            <person name="Fedrigo O."/>
            <person name="Jarvis E.D."/>
        </authorList>
    </citation>
    <scope>NUCLEOTIDE SEQUENCE [LARGE SCALE GENOMIC DNA]</scope>
</reference>
<feature type="region of interest" description="Disordered" evidence="6">
    <location>
        <begin position="143"/>
        <end position="224"/>
    </location>
</feature>
<dbReference type="InterPro" id="IPR005123">
    <property type="entry name" value="Oxoglu/Fe-dep_dioxygenase_dom"/>
</dbReference>
<evidence type="ECO:0000256" key="4">
    <source>
        <dbReference type="ARBA" id="ARBA00023002"/>
    </source>
</evidence>
<reference evidence="8" key="2">
    <citation type="submission" date="2025-08" db="UniProtKB">
        <authorList>
            <consortium name="Ensembl"/>
        </authorList>
    </citation>
    <scope>IDENTIFICATION</scope>
</reference>
<evidence type="ECO:0000256" key="1">
    <source>
        <dbReference type="ARBA" id="ARBA00001961"/>
    </source>
</evidence>
<dbReference type="InterPro" id="IPR044862">
    <property type="entry name" value="Pro_4_hyd_alph_FE2OG_OXY"/>
</dbReference>
<dbReference type="GO" id="GO:0016705">
    <property type="term" value="F:oxidoreductase activity, acting on paired donors, with incorporation or reduction of molecular oxygen"/>
    <property type="evidence" value="ECO:0007669"/>
    <property type="project" value="InterPro"/>
</dbReference>
<organism evidence="8 9">
    <name type="scientific">Catharus ustulatus</name>
    <name type="common">Russet-backed thrush</name>
    <name type="synonym">Hylocichla ustulatus</name>
    <dbReference type="NCBI Taxonomy" id="91951"/>
    <lineage>
        <taxon>Eukaryota</taxon>
        <taxon>Metazoa</taxon>
        <taxon>Chordata</taxon>
        <taxon>Craniata</taxon>
        <taxon>Vertebrata</taxon>
        <taxon>Euteleostomi</taxon>
        <taxon>Archelosauria</taxon>
        <taxon>Archosauria</taxon>
        <taxon>Dinosauria</taxon>
        <taxon>Saurischia</taxon>
        <taxon>Theropoda</taxon>
        <taxon>Coelurosauria</taxon>
        <taxon>Aves</taxon>
        <taxon>Neognathae</taxon>
        <taxon>Neoaves</taxon>
        <taxon>Telluraves</taxon>
        <taxon>Australaves</taxon>
        <taxon>Passeriformes</taxon>
        <taxon>Turdidae</taxon>
        <taxon>Catharus</taxon>
    </lineage>
</organism>
<evidence type="ECO:0000259" key="7">
    <source>
        <dbReference type="PROSITE" id="PS51471"/>
    </source>
</evidence>
<accession>A0A8C3Y8V8</accession>
<protein>
    <submittedName>
        <fullName evidence="8">2-oxoglutarate and iron dependent oxygenase domain containing 3</fullName>
    </submittedName>
</protein>
<dbReference type="GO" id="GO:0005506">
    <property type="term" value="F:iron ion binding"/>
    <property type="evidence" value="ECO:0007669"/>
    <property type="project" value="InterPro"/>
</dbReference>
<dbReference type="GO" id="GO:0031418">
    <property type="term" value="F:L-ascorbic acid binding"/>
    <property type="evidence" value="ECO:0007669"/>
    <property type="project" value="InterPro"/>
</dbReference>
<dbReference type="SMART" id="SM00702">
    <property type="entry name" value="P4Hc"/>
    <property type="match status" value="1"/>
</dbReference>
<dbReference type="GO" id="GO:0016020">
    <property type="term" value="C:membrane"/>
    <property type="evidence" value="ECO:0007669"/>
    <property type="project" value="TreeGrafter"/>
</dbReference>
<feature type="compositionally biased region" description="Low complexity" evidence="6">
    <location>
        <begin position="183"/>
        <end position="192"/>
    </location>
</feature>
<name>A0A8C3Y8V8_CATUS</name>
<feature type="region of interest" description="Disordered" evidence="6">
    <location>
        <begin position="1"/>
        <end position="61"/>
    </location>
</feature>
<evidence type="ECO:0000313" key="8">
    <source>
        <dbReference type="Ensembl" id="ENSCUSP00005023961.1"/>
    </source>
</evidence>
<dbReference type="PANTHER" id="PTHR14650">
    <property type="entry name" value="PROLYL HYDROXYLASE-RELATED"/>
    <property type="match status" value="1"/>
</dbReference>
<dbReference type="Gene3D" id="2.60.120.620">
    <property type="entry name" value="q2cbj1_9rhob like domain"/>
    <property type="match status" value="1"/>
</dbReference>
<keyword evidence="4" id="KW-0560">Oxidoreductase</keyword>
<sequence length="658" mass="71279">HPPQSHPSPAPGSALTRPRLIPHPPQSHPSPAPVTPLTRSSHTPHPPQAHPSPTPGSPLTRRRFAPHLLQVLRARRGALQVQVHQAPPHALASIALACRRGVPAHPARLPLSLPRCPGTARPRPAVPVFRCPRVPVPSLRRSRLCAGSSHSLSVAERVPQAGRRAGQGEARRAHRSRRRRCDGSAAAGAAPRPRQRRAGPGPRGPPAQQVPARGPGPHLLPLSRGRPCPGPVALRLPGEPWWGGGRAAPGPGENRVCLSRVCCVCPDQGAGGTRVCLYRVCCAPNQGPGGTRVCLSRGCCVCPDQGSGRDPRVFVLCVLCSKPGPRGPGAPRYRSGRAFPALTSLTGPVLCSLRSARKGRVPQDPRGRWLKAAILLLLLFAAAGGGFVIWSRLPTQDGIPEGAIPEDGVTEVLAHHNDNLRDKFVEIPCSEDYDSHKRFAGCTPRKCGRGVTDAVITREEAERIRRIAERGLSLGGSDGGASILDLHSGALSLGKHFVNLYRYFGDKIQDIFTEEDFALYRDVRQRIQQRIAQVFGISSSAMYLTKPTFFSRMNSTGAKTTHDEYWHPHVDKVTYGSFDYTSLLYLSDYSKDFGGGRFVFMDADSNKTVEPRAGRVAFFTSGSENLHRVEKVQWGTRFAVTISFSCDPEHGIRDPFLG</sequence>
<evidence type="ECO:0000256" key="5">
    <source>
        <dbReference type="ARBA" id="ARBA00023004"/>
    </source>
</evidence>
<evidence type="ECO:0000256" key="6">
    <source>
        <dbReference type="SAM" id="MobiDB-lite"/>
    </source>
</evidence>
<feature type="compositionally biased region" description="Pro residues" evidence="6">
    <location>
        <begin position="1"/>
        <end position="10"/>
    </location>
</feature>
<dbReference type="Ensembl" id="ENSCUST00005024816.1">
    <property type="protein sequence ID" value="ENSCUSP00005023961.1"/>
    <property type="gene ID" value="ENSCUSG00005014993.1"/>
</dbReference>
<evidence type="ECO:0000256" key="3">
    <source>
        <dbReference type="ARBA" id="ARBA00022964"/>
    </source>
</evidence>
<dbReference type="InterPro" id="IPR006620">
    <property type="entry name" value="Pro_4_hyd_alph"/>
</dbReference>
<proteinExistence type="predicted"/>
<keyword evidence="9" id="KW-1185">Reference proteome</keyword>
<keyword evidence="2" id="KW-0479">Metal-binding</keyword>
<feature type="compositionally biased region" description="Pro residues" evidence="6">
    <location>
        <begin position="44"/>
        <end position="56"/>
    </location>
</feature>